<comment type="caution">
    <text evidence="2">The sequence shown here is derived from an EMBL/GenBank/DDBJ whole genome shotgun (WGS) entry which is preliminary data.</text>
</comment>
<name>A0A4Y2TYV5_ARAVE</name>
<dbReference type="Proteomes" id="UP000499080">
    <property type="component" value="Unassembled WGS sequence"/>
</dbReference>
<dbReference type="EMBL" id="BGPR01031435">
    <property type="protein sequence ID" value="GBO04527.1"/>
    <property type="molecule type" value="Genomic_DNA"/>
</dbReference>
<evidence type="ECO:0000313" key="3">
    <source>
        <dbReference type="Proteomes" id="UP000499080"/>
    </source>
</evidence>
<dbReference type="OrthoDB" id="6437659at2759"/>
<keyword evidence="3" id="KW-1185">Reference proteome</keyword>
<reference evidence="2 3" key="1">
    <citation type="journal article" date="2019" name="Sci. Rep.">
        <title>Orb-weaving spider Araneus ventricosus genome elucidates the spidroin gene catalogue.</title>
        <authorList>
            <person name="Kono N."/>
            <person name="Nakamura H."/>
            <person name="Ohtoshi R."/>
            <person name="Moran D.A.P."/>
            <person name="Shinohara A."/>
            <person name="Yoshida Y."/>
            <person name="Fujiwara M."/>
            <person name="Mori M."/>
            <person name="Tomita M."/>
            <person name="Arakawa K."/>
        </authorList>
    </citation>
    <scope>NUCLEOTIDE SEQUENCE [LARGE SCALE GENOMIC DNA]</scope>
</reference>
<gene>
    <name evidence="1" type="ORF">AVEN_17327_1</name>
    <name evidence="2" type="ORF">AVEN_204948_1</name>
</gene>
<organism evidence="2 3">
    <name type="scientific">Araneus ventricosus</name>
    <name type="common">Orbweaver spider</name>
    <name type="synonym">Epeira ventricosa</name>
    <dbReference type="NCBI Taxonomy" id="182803"/>
    <lineage>
        <taxon>Eukaryota</taxon>
        <taxon>Metazoa</taxon>
        <taxon>Ecdysozoa</taxon>
        <taxon>Arthropoda</taxon>
        <taxon>Chelicerata</taxon>
        <taxon>Arachnida</taxon>
        <taxon>Araneae</taxon>
        <taxon>Araneomorphae</taxon>
        <taxon>Entelegynae</taxon>
        <taxon>Araneoidea</taxon>
        <taxon>Araneidae</taxon>
        <taxon>Araneus</taxon>
    </lineage>
</organism>
<sequence length="99" mass="11180">MINHLSTAEPDREDNTLVFFTDSFKTEMGTGCSYCAFENGIKVLECKGKLERFHTVFQTELVGQKEAIIWLGGSKPMLATRVMKKPILSPKKPSQKALW</sequence>
<evidence type="ECO:0000313" key="2">
    <source>
        <dbReference type="EMBL" id="GBO04527.1"/>
    </source>
</evidence>
<proteinExistence type="predicted"/>
<dbReference type="AlphaFoldDB" id="A0A4Y2TYV5"/>
<evidence type="ECO:0000313" key="1">
    <source>
        <dbReference type="EMBL" id="GBO04523.1"/>
    </source>
</evidence>
<dbReference type="EMBL" id="BGPR01031433">
    <property type="protein sequence ID" value="GBO04523.1"/>
    <property type="molecule type" value="Genomic_DNA"/>
</dbReference>
<accession>A0A4Y2TYV5</accession>
<protein>
    <submittedName>
        <fullName evidence="2">Uncharacterized protein</fullName>
    </submittedName>
</protein>